<evidence type="ECO:0000256" key="5">
    <source>
        <dbReference type="ARBA" id="ARBA00022741"/>
    </source>
</evidence>
<evidence type="ECO:0000256" key="7">
    <source>
        <dbReference type="ARBA" id="ARBA00022840"/>
    </source>
</evidence>
<keyword evidence="7" id="KW-0067">ATP-binding</keyword>
<reference evidence="12 13" key="1">
    <citation type="submission" date="2023-05" db="EMBL/GenBank/DDBJ databases">
        <title>Streptantibioticus silvisoli sp. nov., acidotolerant actinomycetes 1 from pine litter.</title>
        <authorList>
            <person name="Swiecimska M."/>
            <person name="Golinska P."/>
            <person name="Sangal V."/>
            <person name="Wachnowicz B."/>
            <person name="Goodfellow M."/>
        </authorList>
    </citation>
    <scope>NUCLEOTIDE SEQUENCE [LARGE SCALE GENOMIC DNA]</scope>
    <source>
        <strain evidence="12 13">DSM 42109</strain>
    </source>
</reference>
<comment type="catalytic activity">
    <reaction evidence="1">
        <text>ATP + protein L-histidine = ADP + protein N-phospho-L-histidine.</text>
        <dbReference type="EC" id="2.7.13.3"/>
    </reaction>
</comment>
<feature type="transmembrane region" description="Helical" evidence="9">
    <location>
        <begin position="39"/>
        <end position="57"/>
    </location>
</feature>
<dbReference type="PANTHER" id="PTHR24421">
    <property type="entry name" value="NITRATE/NITRITE SENSOR PROTEIN NARX-RELATED"/>
    <property type="match status" value="1"/>
</dbReference>
<evidence type="ECO:0000259" key="11">
    <source>
        <dbReference type="Pfam" id="PF07730"/>
    </source>
</evidence>
<evidence type="ECO:0000256" key="2">
    <source>
        <dbReference type="ARBA" id="ARBA00012438"/>
    </source>
</evidence>
<evidence type="ECO:0000313" key="12">
    <source>
        <dbReference type="EMBL" id="MDJ1138008.1"/>
    </source>
</evidence>
<dbReference type="InterPro" id="IPR050482">
    <property type="entry name" value="Sensor_HK_TwoCompSys"/>
</dbReference>
<dbReference type="SUPFAM" id="SSF55874">
    <property type="entry name" value="ATPase domain of HSP90 chaperone/DNA topoisomerase II/histidine kinase"/>
    <property type="match status" value="1"/>
</dbReference>
<dbReference type="Gene3D" id="1.20.5.1930">
    <property type="match status" value="1"/>
</dbReference>
<evidence type="ECO:0000256" key="9">
    <source>
        <dbReference type="SAM" id="Phobius"/>
    </source>
</evidence>
<evidence type="ECO:0000256" key="4">
    <source>
        <dbReference type="ARBA" id="ARBA00022679"/>
    </source>
</evidence>
<keyword evidence="8" id="KW-0902">Two-component regulatory system</keyword>
<protein>
    <recommendedName>
        <fullName evidence="2">histidine kinase</fullName>
        <ecNumber evidence="2">2.7.13.3</ecNumber>
    </recommendedName>
</protein>
<keyword evidence="13" id="KW-1185">Reference proteome</keyword>
<gene>
    <name evidence="12" type="ORF">NMN56_039835</name>
</gene>
<feature type="transmembrane region" description="Helical" evidence="9">
    <location>
        <begin position="113"/>
        <end position="132"/>
    </location>
</feature>
<evidence type="ECO:0000256" key="8">
    <source>
        <dbReference type="ARBA" id="ARBA00023012"/>
    </source>
</evidence>
<dbReference type="Pfam" id="PF07730">
    <property type="entry name" value="HisKA_3"/>
    <property type="match status" value="1"/>
</dbReference>
<proteinExistence type="predicted"/>
<dbReference type="InterPro" id="IPR003594">
    <property type="entry name" value="HATPase_dom"/>
</dbReference>
<dbReference type="PANTHER" id="PTHR24421:SF10">
    <property type="entry name" value="NITRATE_NITRITE SENSOR PROTEIN NARQ"/>
    <property type="match status" value="1"/>
</dbReference>
<keyword evidence="3" id="KW-0597">Phosphoprotein</keyword>
<dbReference type="InterPro" id="IPR036890">
    <property type="entry name" value="HATPase_C_sf"/>
</dbReference>
<dbReference type="GO" id="GO:0016301">
    <property type="term" value="F:kinase activity"/>
    <property type="evidence" value="ECO:0007669"/>
    <property type="project" value="UniProtKB-KW"/>
</dbReference>
<evidence type="ECO:0000256" key="3">
    <source>
        <dbReference type="ARBA" id="ARBA00022553"/>
    </source>
</evidence>
<keyword evidence="4" id="KW-0808">Transferase</keyword>
<feature type="transmembrane region" description="Helical" evidence="9">
    <location>
        <begin position="144"/>
        <end position="165"/>
    </location>
</feature>
<dbReference type="Proteomes" id="UP001214441">
    <property type="component" value="Unassembled WGS sequence"/>
</dbReference>
<feature type="domain" description="Signal transduction histidine kinase subgroup 3 dimerisation and phosphoacceptor" evidence="11">
    <location>
        <begin position="186"/>
        <end position="250"/>
    </location>
</feature>
<dbReference type="Pfam" id="PF02518">
    <property type="entry name" value="HATPase_c"/>
    <property type="match status" value="1"/>
</dbReference>
<accession>A0ABT7A9J4</accession>
<feature type="domain" description="Histidine kinase/HSP90-like ATPase" evidence="10">
    <location>
        <begin position="299"/>
        <end position="397"/>
    </location>
</feature>
<keyword evidence="9" id="KW-0472">Membrane</keyword>
<keyword evidence="6 12" id="KW-0418">Kinase</keyword>
<keyword evidence="9" id="KW-1133">Transmembrane helix</keyword>
<evidence type="ECO:0000256" key="6">
    <source>
        <dbReference type="ARBA" id="ARBA00022777"/>
    </source>
</evidence>
<keyword evidence="5" id="KW-0547">Nucleotide-binding</keyword>
<evidence type="ECO:0000259" key="10">
    <source>
        <dbReference type="Pfam" id="PF02518"/>
    </source>
</evidence>
<keyword evidence="9" id="KW-0812">Transmembrane</keyword>
<dbReference type="CDD" id="cd16917">
    <property type="entry name" value="HATPase_UhpB-NarQ-NarX-like"/>
    <property type="match status" value="1"/>
</dbReference>
<dbReference type="EMBL" id="JANCPR020000071">
    <property type="protein sequence ID" value="MDJ1138008.1"/>
    <property type="molecule type" value="Genomic_DNA"/>
</dbReference>
<dbReference type="RefSeq" id="WP_274047171.1">
    <property type="nucleotide sequence ID" value="NZ_JANCPR020000071.1"/>
</dbReference>
<evidence type="ECO:0000256" key="1">
    <source>
        <dbReference type="ARBA" id="ARBA00000085"/>
    </source>
</evidence>
<dbReference type="Gene3D" id="3.30.565.10">
    <property type="entry name" value="Histidine kinase-like ATPase, C-terminal domain"/>
    <property type="match status" value="1"/>
</dbReference>
<organism evidence="12 13">
    <name type="scientific">Streptomyces iconiensis</name>
    <dbReference type="NCBI Taxonomy" id="1384038"/>
    <lineage>
        <taxon>Bacteria</taxon>
        <taxon>Bacillati</taxon>
        <taxon>Actinomycetota</taxon>
        <taxon>Actinomycetes</taxon>
        <taxon>Kitasatosporales</taxon>
        <taxon>Streptomycetaceae</taxon>
        <taxon>Streptomyces</taxon>
    </lineage>
</organism>
<comment type="caution">
    <text evidence="12">The sequence shown here is derived from an EMBL/GenBank/DDBJ whole genome shotgun (WGS) entry which is preliminary data.</text>
</comment>
<dbReference type="EC" id="2.7.13.3" evidence="2"/>
<sequence length="405" mass="42518">MLHGFTRRPRWQQALLLLASAPVLALLVAEGLATGYAPTAVATTVSGALCVAALVVPTPRFARAAALATAWSLALSVVSSQLSHRPEVTPGFAEMAALLLLTARVVRVERRLLTAAALVVGSGLATALVPLRLPRTEYHNVGTILEPALALGFLLMAVLGLYLRLLDTYRARERAADLQEQRLEHARELHDFVAHHVTAMIAQTKAVRYASAQGRAPDPADLDVLLAGIEQAGSQAMESMRGMVSVLRSDAPGSATARAGSDLGALRELTEAATRTGTPATLTLDPALPGLPLTPEVTTTVHRVVREALTNVRKHGSGVESVAVDVRLSAQDRGRLCVSVTDDGHPAKPRGDGDAGGFGLVGLAERVQALGGTLTTGPRERGQGARGWRVEAELPLPASVTGLER</sequence>
<name>A0ABT7A9J4_9ACTN</name>
<evidence type="ECO:0000313" key="13">
    <source>
        <dbReference type="Proteomes" id="UP001214441"/>
    </source>
</evidence>
<dbReference type="InterPro" id="IPR011712">
    <property type="entry name" value="Sig_transdc_His_kin_sub3_dim/P"/>
</dbReference>